<protein>
    <submittedName>
        <fullName evidence="1">Uncharacterized protein</fullName>
    </submittedName>
</protein>
<dbReference type="EMBL" id="FPHG01000030">
    <property type="protein sequence ID" value="SFV56366.1"/>
    <property type="molecule type" value="Genomic_DNA"/>
</dbReference>
<proteinExistence type="predicted"/>
<organism evidence="1">
    <name type="scientific">hydrothermal vent metagenome</name>
    <dbReference type="NCBI Taxonomy" id="652676"/>
    <lineage>
        <taxon>unclassified sequences</taxon>
        <taxon>metagenomes</taxon>
        <taxon>ecological metagenomes</taxon>
    </lineage>
</organism>
<sequence>MIANFNKMNLAEQDMAVKLLTAGRAKGWDLGMVGFILPEDIGNGVTGARLQIKRSEGYMALFLDEDGFIQDELVITEAQDINASAYC</sequence>
<dbReference type="AlphaFoldDB" id="A0A1W1BS66"/>
<accession>A0A1W1BS66</accession>
<name>A0A1W1BS66_9ZZZZ</name>
<evidence type="ECO:0000313" key="1">
    <source>
        <dbReference type="EMBL" id="SFV56366.1"/>
    </source>
</evidence>
<gene>
    <name evidence="1" type="ORF">MNB_SV-9-131</name>
</gene>
<reference evidence="1" key="1">
    <citation type="submission" date="2016-10" db="EMBL/GenBank/DDBJ databases">
        <authorList>
            <person name="de Groot N.N."/>
        </authorList>
    </citation>
    <scope>NUCLEOTIDE SEQUENCE</scope>
</reference>